<dbReference type="EMBL" id="CM047747">
    <property type="protein sequence ID" value="KAJ0017634.1"/>
    <property type="molecule type" value="Genomic_DNA"/>
</dbReference>
<keyword evidence="2" id="KW-1185">Reference proteome</keyword>
<evidence type="ECO:0000313" key="2">
    <source>
        <dbReference type="Proteomes" id="UP001163603"/>
    </source>
</evidence>
<name>A0ACC0XH59_9ROSI</name>
<protein>
    <submittedName>
        <fullName evidence="1">Uncharacterized protein</fullName>
    </submittedName>
</protein>
<evidence type="ECO:0000313" key="1">
    <source>
        <dbReference type="EMBL" id="KAJ0017634.1"/>
    </source>
</evidence>
<dbReference type="Proteomes" id="UP001163603">
    <property type="component" value="Chromosome 12"/>
</dbReference>
<organism evidence="1 2">
    <name type="scientific">Pistacia integerrima</name>
    <dbReference type="NCBI Taxonomy" id="434235"/>
    <lineage>
        <taxon>Eukaryota</taxon>
        <taxon>Viridiplantae</taxon>
        <taxon>Streptophyta</taxon>
        <taxon>Embryophyta</taxon>
        <taxon>Tracheophyta</taxon>
        <taxon>Spermatophyta</taxon>
        <taxon>Magnoliopsida</taxon>
        <taxon>eudicotyledons</taxon>
        <taxon>Gunneridae</taxon>
        <taxon>Pentapetalae</taxon>
        <taxon>rosids</taxon>
        <taxon>malvids</taxon>
        <taxon>Sapindales</taxon>
        <taxon>Anacardiaceae</taxon>
        <taxon>Pistacia</taxon>
    </lineage>
</organism>
<proteinExistence type="predicted"/>
<sequence>MWFKILKHNLEFIENFNNAGNRTYNLSINQFADLTHEEFLASHTEYKPVLIQVHPSNSTSSDAVLMNVHLAWTGERARHCHSG</sequence>
<accession>A0ACC0XH59</accession>
<gene>
    <name evidence="1" type="ORF">Pint_10427</name>
</gene>
<comment type="caution">
    <text evidence="1">The sequence shown here is derived from an EMBL/GenBank/DDBJ whole genome shotgun (WGS) entry which is preliminary data.</text>
</comment>
<reference evidence="2" key="1">
    <citation type="journal article" date="2023" name="G3 (Bethesda)">
        <title>Genome assembly and association tests identify interacting loci associated with vigor, precocity, and sex in interspecific pistachio rootstocks.</title>
        <authorList>
            <person name="Palmer W."/>
            <person name="Jacygrad E."/>
            <person name="Sagayaradj S."/>
            <person name="Cavanaugh K."/>
            <person name="Han R."/>
            <person name="Bertier L."/>
            <person name="Beede B."/>
            <person name="Kafkas S."/>
            <person name="Golino D."/>
            <person name="Preece J."/>
            <person name="Michelmore R."/>
        </authorList>
    </citation>
    <scope>NUCLEOTIDE SEQUENCE [LARGE SCALE GENOMIC DNA]</scope>
</reference>